<reference evidence="2" key="2">
    <citation type="journal article" date="2020" name="Nat. Commun.">
        <title>Large-scale genome sequencing of mycorrhizal fungi provides insights into the early evolution of symbiotic traits.</title>
        <authorList>
            <person name="Miyauchi S."/>
            <person name="Kiss E."/>
            <person name="Kuo A."/>
            <person name="Drula E."/>
            <person name="Kohler A."/>
            <person name="Sanchez-Garcia M."/>
            <person name="Morin E."/>
            <person name="Andreopoulos B."/>
            <person name="Barry K.W."/>
            <person name="Bonito G."/>
            <person name="Buee M."/>
            <person name="Carver A."/>
            <person name="Chen C."/>
            <person name="Cichocki N."/>
            <person name="Clum A."/>
            <person name="Culley D."/>
            <person name="Crous P.W."/>
            <person name="Fauchery L."/>
            <person name="Girlanda M."/>
            <person name="Hayes R.D."/>
            <person name="Keri Z."/>
            <person name="LaButti K."/>
            <person name="Lipzen A."/>
            <person name="Lombard V."/>
            <person name="Magnuson J."/>
            <person name="Maillard F."/>
            <person name="Murat C."/>
            <person name="Nolan M."/>
            <person name="Ohm R.A."/>
            <person name="Pangilinan J."/>
            <person name="Pereira M.F."/>
            <person name="Perotto S."/>
            <person name="Peter M."/>
            <person name="Pfister S."/>
            <person name="Riley R."/>
            <person name="Sitrit Y."/>
            <person name="Stielow J.B."/>
            <person name="Szollosi G."/>
            <person name="Zifcakova L."/>
            <person name="Stursova M."/>
            <person name="Spatafora J.W."/>
            <person name="Tedersoo L."/>
            <person name="Vaario L.M."/>
            <person name="Yamada A."/>
            <person name="Yan M."/>
            <person name="Wang P."/>
            <person name="Xu J."/>
            <person name="Bruns T."/>
            <person name="Baldrian P."/>
            <person name="Vilgalys R."/>
            <person name="Dunand C."/>
            <person name="Henrissat B."/>
            <person name="Grigoriev I.V."/>
            <person name="Hibbett D."/>
            <person name="Nagy L.G."/>
            <person name="Martin F.M."/>
        </authorList>
    </citation>
    <scope>NUCLEOTIDE SEQUENCE</scope>
    <source>
        <strain evidence="2">BED1</strain>
    </source>
</reference>
<keyword evidence="3" id="KW-1185">Reference proteome</keyword>
<dbReference type="EMBL" id="WHUW01000137">
    <property type="protein sequence ID" value="KAF8421736.1"/>
    <property type="molecule type" value="Genomic_DNA"/>
</dbReference>
<dbReference type="Pfam" id="PF20414">
    <property type="entry name" value="DUF6698"/>
    <property type="match status" value="1"/>
</dbReference>
<accession>A0AAD4BDM6</accession>
<feature type="region of interest" description="Disordered" evidence="1">
    <location>
        <begin position="1"/>
        <end position="34"/>
    </location>
</feature>
<dbReference type="Proteomes" id="UP001194468">
    <property type="component" value="Unassembled WGS sequence"/>
</dbReference>
<proteinExistence type="predicted"/>
<gene>
    <name evidence="2" type="ORF">L210DRAFT_989996</name>
</gene>
<organism evidence="2 3">
    <name type="scientific">Boletus edulis BED1</name>
    <dbReference type="NCBI Taxonomy" id="1328754"/>
    <lineage>
        <taxon>Eukaryota</taxon>
        <taxon>Fungi</taxon>
        <taxon>Dikarya</taxon>
        <taxon>Basidiomycota</taxon>
        <taxon>Agaricomycotina</taxon>
        <taxon>Agaricomycetes</taxon>
        <taxon>Agaricomycetidae</taxon>
        <taxon>Boletales</taxon>
        <taxon>Boletineae</taxon>
        <taxon>Boletaceae</taxon>
        <taxon>Boletoideae</taxon>
        <taxon>Boletus</taxon>
    </lineage>
</organism>
<sequence>MSTPATSSTNSGHSPAVPVSNTNDRVQDTVSREKRRIRELEEELEQLCSTKEARRSNTASTVNKGHTFRRVVSLFHSPTDLVREYDRWASIADDGLDDEDDPNGPFPHSPIHDQLYRGFQEFIKFFPWIQPKLTRCELGELEIIFKDLRKGGDGAQGDEASTLKREVVTWLSELYSPINPPISPSIKSDRGLENGVTGCLLCPIEYDWNDTEVRKNVCERHPQFLVTEDSWPRFLYDTEYRFDPDNIEMGLFKSTLLLKVIPSGFVNAY</sequence>
<feature type="compositionally biased region" description="Polar residues" evidence="1">
    <location>
        <begin position="1"/>
        <end position="24"/>
    </location>
</feature>
<comment type="caution">
    <text evidence="2">The sequence shown here is derived from an EMBL/GenBank/DDBJ whole genome shotgun (WGS) entry which is preliminary data.</text>
</comment>
<dbReference type="AlphaFoldDB" id="A0AAD4BDM6"/>
<feature type="compositionally biased region" description="Basic and acidic residues" evidence="1">
    <location>
        <begin position="25"/>
        <end position="34"/>
    </location>
</feature>
<evidence type="ECO:0000313" key="2">
    <source>
        <dbReference type="EMBL" id="KAF8421736.1"/>
    </source>
</evidence>
<dbReference type="InterPro" id="IPR046521">
    <property type="entry name" value="DUF6698"/>
</dbReference>
<reference evidence="2" key="1">
    <citation type="submission" date="2019-10" db="EMBL/GenBank/DDBJ databases">
        <authorList>
            <consortium name="DOE Joint Genome Institute"/>
            <person name="Kuo A."/>
            <person name="Miyauchi S."/>
            <person name="Kiss E."/>
            <person name="Drula E."/>
            <person name="Kohler A."/>
            <person name="Sanchez-Garcia M."/>
            <person name="Andreopoulos B."/>
            <person name="Barry K.W."/>
            <person name="Bonito G."/>
            <person name="Buee M."/>
            <person name="Carver A."/>
            <person name="Chen C."/>
            <person name="Cichocki N."/>
            <person name="Clum A."/>
            <person name="Culley D."/>
            <person name="Crous P.W."/>
            <person name="Fauchery L."/>
            <person name="Girlanda M."/>
            <person name="Hayes R."/>
            <person name="Keri Z."/>
            <person name="LaButti K."/>
            <person name="Lipzen A."/>
            <person name="Lombard V."/>
            <person name="Magnuson J."/>
            <person name="Maillard F."/>
            <person name="Morin E."/>
            <person name="Murat C."/>
            <person name="Nolan M."/>
            <person name="Ohm R."/>
            <person name="Pangilinan J."/>
            <person name="Pereira M."/>
            <person name="Perotto S."/>
            <person name="Peter M."/>
            <person name="Riley R."/>
            <person name="Sitrit Y."/>
            <person name="Stielow B."/>
            <person name="Szollosi G."/>
            <person name="Zifcakova L."/>
            <person name="Stursova M."/>
            <person name="Spatafora J.W."/>
            <person name="Tedersoo L."/>
            <person name="Vaario L.-M."/>
            <person name="Yamada A."/>
            <person name="Yan M."/>
            <person name="Wang P."/>
            <person name="Xu J."/>
            <person name="Bruns T."/>
            <person name="Baldrian P."/>
            <person name="Vilgalys R."/>
            <person name="Henrissat B."/>
            <person name="Grigoriev I.V."/>
            <person name="Hibbett D."/>
            <person name="Nagy L.G."/>
            <person name="Martin F.M."/>
        </authorList>
    </citation>
    <scope>NUCLEOTIDE SEQUENCE</scope>
    <source>
        <strain evidence="2">BED1</strain>
    </source>
</reference>
<evidence type="ECO:0000313" key="3">
    <source>
        <dbReference type="Proteomes" id="UP001194468"/>
    </source>
</evidence>
<protein>
    <submittedName>
        <fullName evidence="2">Uncharacterized protein</fullName>
    </submittedName>
</protein>
<evidence type="ECO:0000256" key="1">
    <source>
        <dbReference type="SAM" id="MobiDB-lite"/>
    </source>
</evidence>
<name>A0AAD4BDM6_BOLED</name>